<reference evidence="2 3" key="1">
    <citation type="submission" date="2023-07" db="EMBL/GenBank/DDBJ databases">
        <title>Sorghum-associated microbial communities from plants grown in Nebraska, USA.</title>
        <authorList>
            <person name="Schachtman D."/>
        </authorList>
    </citation>
    <scope>NUCLEOTIDE SEQUENCE [LARGE SCALE GENOMIC DNA]</scope>
    <source>
        <strain evidence="2 3">DS1781</strain>
    </source>
</reference>
<dbReference type="Proteomes" id="UP001184230">
    <property type="component" value="Unassembled WGS sequence"/>
</dbReference>
<sequence length="90" mass="9764">MSKKQAMASKKAPAKTDRPKDAGDGRTQVEQGGESAPRLPHERDQSSDSQQNQGGSAERGRKGMEDVERGVVDTDRGPAADRVYNEKLKP</sequence>
<name>A0ABU1N962_9BURK</name>
<proteinExistence type="predicted"/>
<feature type="compositionally biased region" description="Low complexity" evidence="1">
    <location>
        <begin position="1"/>
        <end position="11"/>
    </location>
</feature>
<feature type="compositionally biased region" description="Basic and acidic residues" evidence="1">
    <location>
        <begin position="14"/>
        <end position="24"/>
    </location>
</feature>
<evidence type="ECO:0000313" key="2">
    <source>
        <dbReference type="EMBL" id="MDR6534970.1"/>
    </source>
</evidence>
<protein>
    <submittedName>
        <fullName evidence="2">Uncharacterized protein</fullName>
    </submittedName>
</protein>
<dbReference type="RefSeq" id="WP_309898598.1">
    <property type="nucleotide sequence ID" value="NZ_JAVDRF010000001.1"/>
</dbReference>
<evidence type="ECO:0000256" key="1">
    <source>
        <dbReference type="SAM" id="MobiDB-lite"/>
    </source>
</evidence>
<feature type="region of interest" description="Disordered" evidence="1">
    <location>
        <begin position="1"/>
        <end position="90"/>
    </location>
</feature>
<feature type="compositionally biased region" description="Basic and acidic residues" evidence="1">
    <location>
        <begin position="58"/>
        <end position="90"/>
    </location>
</feature>
<comment type="caution">
    <text evidence="2">The sequence shown here is derived from an EMBL/GenBank/DDBJ whole genome shotgun (WGS) entry which is preliminary data.</text>
</comment>
<organism evidence="2 3">
    <name type="scientific">Variovorax soli</name>
    <dbReference type="NCBI Taxonomy" id="376815"/>
    <lineage>
        <taxon>Bacteria</taxon>
        <taxon>Pseudomonadati</taxon>
        <taxon>Pseudomonadota</taxon>
        <taxon>Betaproteobacteria</taxon>
        <taxon>Burkholderiales</taxon>
        <taxon>Comamonadaceae</taxon>
        <taxon>Variovorax</taxon>
    </lineage>
</organism>
<gene>
    <name evidence="2" type="ORF">J2739_000730</name>
</gene>
<keyword evidence="3" id="KW-1185">Reference proteome</keyword>
<feature type="compositionally biased region" description="Low complexity" evidence="1">
    <location>
        <begin position="47"/>
        <end position="56"/>
    </location>
</feature>
<dbReference type="EMBL" id="JAVDRF010000001">
    <property type="protein sequence ID" value="MDR6534970.1"/>
    <property type="molecule type" value="Genomic_DNA"/>
</dbReference>
<evidence type="ECO:0000313" key="3">
    <source>
        <dbReference type="Proteomes" id="UP001184230"/>
    </source>
</evidence>
<accession>A0ABU1N962</accession>